<dbReference type="AlphaFoldDB" id="A0A7H1VMV3"/>
<dbReference type="Proteomes" id="UP000306409">
    <property type="component" value="Chromosome"/>
</dbReference>
<organism evidence="1 2">
    <name type="scientific">Ruminiclostridium herbifermentans</name>
    <dbReference type="NCBI Taxonomy" id="2488810"/>
    <lineage>
        <taxon>Bacteria</taxon>
        <taxon>Bacillati</taxon>
        <taxon>Bacillota</taxon>
        <taxon>Clostridia</taxon>
        <taxon>Eubacteriales</taxon>
        <taxon>Oscillospiraceae</taxon>
        <taxon>Ruminiclostridium</taxon>
    </lineage>
</organism>
<protein>
    <submittedName>
        <fullName evidence="1">Uncharacterized protein</fullName>
    </submittedName>
</protein>
<evidence type="ECO:0000313" key="2">
    <source>
        <dbReference type="Proteomes" id="UP000306409"/>
    </source>
</evidence>
<keyword evidence="2" id="KW-1185">Reference proteome</keyword>
<dbReference type="EMBL" id="CP061336">
    <property type="protein sequence ID" value="QNU66715.1"/>
    <property type="molecule type" value="Genomic_DNA"/>
</dbReference>
<dbReference type="RefSeq" id="WP_171003560.1">
    <property type="nucleotide sequence ID" value="NZ_CP061336.1"/>
</dbReference>
<sequence length="49" mass="5755">MKQSRKLIAKQFKKMVKEATLLLSRIKEYEGNFTACNVIVDIMNTMYQV</sequence>
<evidence type="ECO:0000313" key="1">
    <source>
        <dbReference type="EMBL" id="QNU66715.1"/>
    </source>
</evidence>
<reference evidence="1 2" key="1">
    <citation type="submission" date="2020-09" db="EMBL/GenBank/DDBJ databases">
        <title>Characterization and genome sequencing of Ruminiclostridium sp. nov. MA18.</title>
        <authorList>
            <person name="Rettenmaier R."/>
            <person name="Kowollik M.-L."/>
            <person name="Liebl W."/>
            <person name="Zverlov V."/>
        </authorList>
    </citation>
    <scope>NUCLEOTIDE SEQUENCE [LARGE SCALE GENOMIC DNA]</scope>
    <source>
        <strain evidence="1 2">MA18</strain>
    </source>
</reference>
<name>A0A7H1VMV3_9FIRM</name>
<gene>
    <name evidence="1" type="ORF">EHE19_018035</name>
</gene>
<dbReference type="KEGG" id="rher:EHE19_018035"/>
<accession>A0A7H1VMV3</accession>
<proteinExistence type="predicted"/>